<sequence length="327" mass="35837">MIRHVLGIRQLEVREIEHLLELGTDFKKRIVEGRSVPEIKQKVVGMLFFENSTRTRVSFEQAAYYLGMKTANFSSAGSSMSKGETLKDTILTLRHERLDGLVMRHRMSGAATLAARFFGGPVVNAGDGQHEHPTQALGDALTILERKGRIEGLSVAIVGDVEHSRVARSNAWLLSKMGADIRFVGPRTLMPDTMTMLPGKVCHDLPTGIAGADVIICLRLQRERMLDGLFSSVGEYASMYQINRETLAFARPDCLVMHPGPINRGVELDDPAADSDQSAINAQVENGIFVRMACLYWAFGQEGMGKNFPQAIAAAKAVSKPKGKVKA</sequence>
<dbReference type="PRINTS" id="PR00100">
    <property type="entry name" value="AOTCASE"/>
</dbReference>
<proteinExistence type="inferred from homology"/>
<dbReference type="NCBIfam" id="NF002032">
    <property type="entry name" value="PRK00856.1"/>
    <property type="match status" value="1"/>
</dbReference>
<feature type="binding site" evidence="7">
    <location>
        <position position="54"/>
    </location>
    <ligand>
        <name>carbamoyl phosphate</name>
        <dbReference type="ChEBI" id="CHEBI:58228"/>
    </ligand>
</feature>
<dbReference type="Pfam" id="PF00185">
    <property type="entry name" value="OTCace"/>
    <property type="match status" value="1"/>
</dbReference>
<feature type="domain" description="Aspartate/ornithine carbamoyltransferase Asp/Orn-binding" evidence="8">
    <location>
        <begin position="151"/>
        <end position="297"/>
    </location>
</feature>
<feature type="binding site" evidence="7">
    <location>
        <position position="165"/>
    </location>
    <ligand>
        <name>L-aspartate</name>
        <dbReference type="ChEBI" id="CHEBI:29991"/>
    </ligand>
</feature>
<dbReference type="GO" id="GO:0006520">
    <property type="term" value="P:amino acid metabolic process"/>
    <property type="evidence" value="ECO:0007669"/>
    <property type="project" value="InterPro"/>
</dbReference>
<dbReference type="GO" id="GO:0004070">
    <property type="term" value="F:aspartate carbamoyltransferase activity"/>
    <property type="evidence" value="ECO:0007669"/>
    <property type="project" value="UniProtKB-UniRule"/>
</dbReference>
<dbReference type="InterPro" id="IPR006132">
    <property type="entry name" value="Asp/Orn_carbamoyltranf_P-bd"/>
</dbReference>
<feature type="binding site" evidence="7">
    <location>
        <position position="132"/>
    </location>
    <ligand>
        <name>carbamoyl phosphate</name>
        <dbReference type="ChEBI" id="CHEBI:58228"/>
    </ligand>
</feature>
<dbReference type="InterPro" id="IPR006130">
    <property type="entry name" value="Asp/Orn_carbamoylTrfase"/>
</dbReference>
<dbReference type="PROSITE" id="PS00097">
    <property type="entry name" value="CARBAMOYLTRANSFERASE"/>
    <property type="match status" value="1"/>
</dbReference>
<reference evidence="10" key="1">
    <citation type="submission" date="2020-07" db="EMBL/GenBank/DDBJ databases">
        <title>Huge and variable diversity of episymbiotic CPR bacteria and DPANN archaea in groundwater ecosystems.</title>
        <authorList>
            <person name="He C.Y."/>
            <person name="Keren R."/>
            <person name="Whittaker M."/>
            <person name="Farag I.F."/>
            <person name="Doudna J."/>
            <person name="Cate J.H.D."/>
            <person name="Banfield J.F."/>
        </authorList>
    </citation>
    <scope>NUCLEOTIDE SEQUENCE</scope>
    <source>
        <strain evidence="10">NC_groundwater_17_Pr7_B-0.1um_64_12</strain>
    </source>
</reference>
<organism evidence="10 11">
    <name type="scientific">Fimbriimonas ginsengisoli</name>
    <dbReference type="NCBI Taxonomy" id="1005039"/>
    <lineage>
        <taxon>Bacteria</taxon>
        <taxon>Bacillati</taxon>
        <taxon>Armatimonadota</taxon>
        <taxon>Fimbriimonadia</taxon>
        <taxon>Fimbriimonadales</taxon>
        <taxon>Fimbriimonadaceae</taxon>
        <taxon>Fimbriimonas</taxon>
    </lineage>
</organism>
<dbReference type="InterPro" id="IPR002082">
    <property type="entry name" value="Asp_carbamoyltransf"/>
</dbReference>
<dbReference type="AlphaFoldDB" id="A0A931LUF9"/>
<evidence type="ECO:0000256" key="3">
    <source>
        <dbReference type="ARBA" id="ARBA00022679"/>
    </source>
</evidence>
<feature type="binding site" evidence="7">
    <location>
        <position position="219"/>
    </location>
    <ligand>
        <name>L-aspartate</name>
        <dbReference type="ChEBI" id="CHEBI:29991"/>
    </ligand>
</feature>
<comment type="caution">
    <text evidence="10">The sequence shown here is derived from an EMBL/GenBank/DDBJ whole genome shotgun (WGS) entry which is preliminary data.</text>
</comment>
<dbReference type="GO" id="GO:0005829">
    <property type="term" value="C:cytosol"/>
    <property type="evidence" value="ECO:0007669"/>
    <property type="project" value="TreeGrafter"/>
</dbReference>
<evidence type="ECO:0000256" key="1">
    <source>
        <dbReference type="ARBA" id="ARBA00004852"/>
    </source>
</evidence>
<evidence type="ECO:0000256" key="7">
    <source>
        <dbReference type="HAMAP-Rule" id="MF_00001"/>
    </source>
</evidence>
<comment type="similarity">
    <text evidence="2 7">Belongs to the aspartate/ornithine carbamoyltransferase superfamily. ATCase family.</text>
</comment>
<dbReference type="EC" id="2.1.3.2" evidence="7"/>
<keyword evidence="4 7" id="KW-0665">Pyrimidine biosynthesis</keyword>
<dbReference type="GO" id="GO:0016597">
    <property type="term" value="F:amino acid binding"/>
    <property type="evidence" value="ECO:0007669"/>
    <property type="project" value="InterPro"/>
</dbReference>
<feature type="binding site" evidence="7">
    <location>
        <position position="82"/>
    </location>
    <ligand>
        <name>L-aspartate</name>
        <dbReference type="ChEBI" id="CHEBI:29991"/>
    </ligand>
</feature>
<comment type="function">
    <text evidence="5 7">Catalyzes the condensation of carbamoyl phosphate and aspartate to form carbamoyl aspartate and inorganic phosphate, the committed step in the de novo pyrimidine nucleotide biosynthesis pathway.</text>
</comment>
<accession>A0A931LUF9</accession>
<dbReference type="Gene3D" id="3.40.50.1370">
    <property type="entry name" value="Aspartate/ornithine carbamoyltransferase"/>
    <property type="match status" value="2"/>
</dbReference>
<name>A0A931LUF9_FIMGI</name>
<comment type="pathway">
    <text evidence="1 7">Pyrimidine metabolism; UMP biosynthesis via de novo pathway; (S)-dihydroorotate from bicarbonate: step 2/3.</text>
</comment>
<evidence type="ECO:0000256" key="5">
    <source>
        <dbReference type="ARBA" id="ARBA00043884"/>
    </source>
</evidence>
<dbReference type="PANTHER" id="PTHR45753:SF6">
    <property type="entry name" value="ASPARTATE CARBAMOYLTRANSFERASE"/>
    <property type="match status" value="1"/>
</dbReference>
<evidence type="ECO:0000313" key="10">
    <source>
        <dbReference type="EMBL" id="MBI1755902.1"/>
    </source>
</evidence>
<dbReference type="PANTHER" id="PTHR45753">
    <property type="entry name" value="ORNITHINE CARBAMOYLTRANSFERASE, MITOCHONDRIAL"/>
    <property type="match status" value="1"/>
</dbReference>
<dbReference type="SUPFAM" id="SSF53671">
    <property type="entry name" value="Aspartate/ornithine carbamoyltransferase"/>
    <property type="match status" value="1"/>
</dbReference>
<evidence type="ECO:0000259" key="9">
    <source>
        <dbReference type="Pfam" id="PF02729"/>
    </source>
</evidence>
<comment type="subunit">
    <text evidence="7">Heterododecamer (2C3:3R2) of six catalytic PyrB chains organized as two trimers (C3), and six regulatory PyrI chains organized as three dimers (R2).</text>
</comment>
<dbReference type="Pfam" id="PF02729">
    <property type="entry name" value="OTCace_N"/>
    <property type="match status" value="1"/>
</dbReference>
<dbReference type="InterPro" id="IPR006131">
    <property type="entry name" value="Asp_carbamoyltransf_Asp/Orn-bd"/>
</dbReference>
<dbReference type="GO" id="GO:0006207">
    <property type="term" value="P:'de novo' pyrimidine nucleobase biosynthetic process"/>
    <property type="evidence" value="ECO:0007669"/>
    <property type="project" value="InterPro"/>
</dbReference>
<feature type="domain" description="Aspartate/ornithine carbamoyltransferase carbamoyl-P binding" evidence="9">
    <location>
        <begin position="3"/>
        <end position="145"/>
    </location>
</feature>
<evidence type="ECO:0000256" key="6">
    <source>
        <dbReference type="ARBA" id="ARBA00048859"/>
    </source>
</evidence>
<evidence type="ECO:0000259" key="8">
    <source>
        <dbReference type="Pfam" id="PF00185"/>
    </source>
</evidence>
<feature type="binding site" evidence="7">
    <location>
        <position position="55"/>
    </location>
    <ligand>
        <name>carbamoyl phosphate</name>
        <dbReference type="ChEBI" id="CHEBI:58228"/>
    </ligand>
</feature>
<feature type="binding site" evidence="7">
    <location>
        <position position="261"/>
    </location>
    <ligand>
        <name>carbamoyl phosphate</name>
        <dbReference type="ChEBI" id="CHEBI:58228"/>
    </ligand>
</feature>
<evidence type="ECO:0000256" key="4">
    <source>
        <dbReference type="ARBA" id="ARBA00022975"/>
    </source>
</evidence>
<dbReference type="Proteomes" id="UP000727962">
    <property type="component" value="Unassembled WGS sequence"/>
</dbReference>
<dbReference type="PRINTS" id="PR00101">
    <property type="entry name" value="ATCASE"/>
</dbReference>
<dbReference type="HAMAP" id="MF_00001">
    <property type="entry name" value="Asp_carb_tr"/>
    <property type="match status" value="1"/>
</dbReference>
<feature type="binding site" evidence="7">
    <location>
        <position position="104"/>
    </location>
    <ligand>
        <name>carbamoyl phosphate</name>
        <dbReference type="ChEBI" id="CHEBI:58228"/>
    </ligand>
</feature>
<comment type="catalytic activity">
    <reaction evidence="6 7">
        <text>carbamoyl phosphate + L-aspartate = N-carbamoyl-L-aspartate + phosphate + H(+)</text>
        <dbReference type="Rhea" id="RHEA:20013"/>
        <dbReference type="ChEBI" id="CHEBI:15378"/>
        <dbReference type="ChEBI" id="CHEBI:29991"/>
        <dbReference type="ChEBI" id="CHEBI:32814"/>
        <dbReference type="ChEBI" id="CHEBI:43474"/>
        <dbReference type="ChEBI" id="CHEBI:58228"/>
        <dbReference type="EC" id="2.1.3.2"/>
    </reaction>
</comment>
<dbReference type="EMBL" id="JACOSL010000015">
    <property type="protein sequence ID" value="MBI1755902.1"/>
    <property type="molecule type" value="Genomic_DNA"/>
</dbReference>
<dbReference type="InterPro" id="IPR036901">
    <property type="entry name" value="Asp/Orn_carbamoylTrfase_sf"/>
</dbReference>
<dbReference type="NCBIfam" id="TIGR00670">
    <property type="entry name" value="asp_carb_tr"/>
    <property type="match status" value="1"/>
</dbReference>
<keyword evidence="3 7" id="KW-0808">Transferase</keyword>
<protein>
    <recommendedName>
        <fullName evidence="7">Aspartate carbamoyltransferase</fullName>
        <ecNumber evidence="7">2.1.3.2</ecNumber>
    </recommendedName>
    <alternativeName>
        <fullName evidence="7">Aspartate transcarbamylase</fullName>
        <shortName evidence="7">ATCase</shortName>
    </alternativeName>
</protein>
<feature type="binding site" evidence="7">
    <location>
        <position position="135"/>
    </location>
    <ligand>
        <name>carbamoyl phosphate</name>
        <dbReference type="ChEBI" id="CHEBI:58228"/>
    </ligand>
</feature>
<feature type="binding site" evidence="7">
    <location>
        <position position="260"/>
    </location>
    <ligand>
        <name>carbamoyl phosphate</name>
        <dbReference type="ChEBI" id="CHEBI:58228"/>
    </ligand>
</feature>
<gene>
    <name evidence="7" type="primary">pyrB</name>
    <name evidence="10" type="ORF">HYR64_02200</name>
</gene>
<dbReference type="GO" id="GO:0044205">
    <property type="term" value="P:'de novo' UMP biosynthetic process"/>
    <property type="evidence" value="ECO:0007669"/>
    <property type="project" value="UniProtKB-UniRule"/>
</dbReference>
<evidence type="ECO:0000313" key="11">
    <source>
        <dbReference type="Proteomes" id="UP000727962"/>
    </source>
</evidence>
<evidence type="ECO:0000256" key="2">
    <source>
        <dbReference type="ARBA" id="ARBA00008896"/>
    </source>
</evidence>